<evidence type="ECO:0000256" key="1">
    <source>
        <dbReference type="ARBA" id="ARBA00001928"/>
    </source>
</evidence>
<dbReference type="SFLD" id="SFLDS00055">
    <property type="entry name" value="Pyruvoyl-Dependent_Histidine/A"/>
    <property type="match status" value="1"/>
</dbReference>
<name>A0A8U0IJN8_9EURY</name>
<dbReference type="GeneID" id="72189050"/>
<dbReference type="SFLD" id="SFLDG01170">
    <property type="entry name" value="Pyruvoyl-dependent_arginine_de"/>
    <property type="match status" value="1"/>
</dbReference>
<dbReference type="EC" id="4.1.1.19" evidence="3"/>
<keyword evidence="4" id="KW-0210">Decarboxylase</keyword>
<dbReference type="PANTHER" id="PTHR40438">
    <property type="entry name" value="PYRUVOYL-DEPENDENT ARGININE DECARBOXYLASE"/>
    <property type="match status" value="1"/>
</dbReference>
<keyword evidence="5" id="KW-0456">Lyase</keyword>
<evidence type="ECO:0000313" key="10">
    <source>
        <dbReference type="Proteomes" id="UP000830434"/>
    </source>
</evidence>
<evidence type="ECO:0000256" key="2">
    <source>
        <dbReference type="ARBA" id="ARBA00007412"/>
    </source>
</evidence>
<dbReference type="Gene3D" id="3.50.20.10">
    <property type="entry name" value="Pyruvoyl-Dependent Histidine Decarboxylase, subunit B"/>
    <property type="match status" value="1"/>
</dbReference>
<sequence length="176" mass="18278">MSTIRVAWGTGTGPTEMSSYDAALADANLHNYNLVAVSSVIPADTEIEAVGTAPDLGPAGERLTVVQARATCVGPGRVSAALGWSTSDGESGGEEAESRGDESEDESGPGLFYEAADETDPEDVAERVRTGLAAGRELRDWAFTDERIRTADVHAEPGTFATAVVVAAYGESEPIC</sequence>
<dbReference type="PANTHER" id="PTHR40438:SF1">
    <property type="entry name" value="PYRUVOYL-DEPENDENT ARGININE DECARBOXYLASE"/>
    <property type="match status" value="1"/>
</dbReference>
<protein>
    <recommendedName>
        <fullName evidence="3">arginine decarboxylase</fullName>
        <ecNumber evidence="3">4.1.1.19</ecNumber>
    </recommendedName>
</protein>
<comment type="catalytic activity">
    <reaction evidence="7">
        <text>L-arginine + H(+) = agmatine + CO2</text>
        <dbReference type="Rhea" id="RHEA:17641"/>
        <dbReference type="ChEBI" id="CHEBI:15378"/>
        <dbReference type="ChEBI" id="CHEBI:16526"/>
        <dbReference type="ChEBI" id="CHEBI:32682"/>
        <dbReference type="ChEBI" id="CHEBI:58145"/>
        <dbReference type="EC" id="4.1.1.19"/>
    </reaction>
</comment>
<dbReference type="InterPro" id="IPR016105">
    <property type="entry name" value="Pyr-dep_his/arg-deCO2ase_sand"/>
</dbReference>
<dbReference type="Proteomes" id="UP000830434">
    <property type="component" value="Chromosome"/>
</dbReference>
<dbReference type="AlphaFoldDB" id="A0A8U0IJN8"/>
<evidence type="ECO:0000313" key="9">
    <source>
        <dbReference type="EMBL" id="UPW01330.1"/>
    </source>
</evidence>
<keyword evidence="6" id="KW-0670">Pyruvate</keyword>
<feature type="region of interest" description="Disordered" evidence="8">
    <location>
        <begin position="79"/>
        <end position="125"/>
    </location>
</feature>
<keyword evidence="10" id="KW-1185">Reference proteome</keyword>
<evidence type="ECO:0000256" key="8">
    <source>
        <dbReference type="SAM" id="MobiDB-lite"/>
    </source>
</evidence>
<comment type="cofactor">
    <cofactor evidence="1">
        <name>pyruvate</name>
        <dbReference type="ChEBI" id="CHEBI:15361"/>
    </cofactor>
</comment>
<gene>
    <name evidence="9" type="ORF">M0R88_04305</name>
</gene>
<dbReference type="EMBL" id="CP096658">
    <property type="protein sequence ID" value="UPW01330.1"/>
    <property type="molecule type" value="Genomic_DNA"/>
</dbReference>
<proteinExistence type="inferred from homology"/>
<evidence type="ECO:0000256" key="5">
    <source>
        <dbReference type="ARBA" id="ARBA00023239"/>
    </source>
</evidence>
<comment type="similarity">
    <text evidence="2">Belongs to the PdaD family.</text>
</comment>
<dbReference type="InterPro" id="IPR016104">
    <property type="entry name" value="Pyr-dep_his/arg-deCO2ase"/>
</dbReference>
<dbReference type="RefSeq" id="WP_248655735.1">
    <property type="nucleotide sequence ID" value="NZ_CP096658.1"/>
</dbReference>
<dbReference type="InterPro" id="IPR002724">
    <property type="entry name" value="Pyruvoyl-dep_arg_deCO2ase"/>
</dbReference>
<accession>A0A8U0IJN8</accession>
<dbReference type="SUPFAM" id="SSF56271">
    <property type="entry name" value="Pyruvoyl-dependent histidine and arginine decarboxylases"/>
    <property type="match status" value="1"/>
</dbReference>
<evidence type="ECO:0000256" key="6">
    <source>
        <dbReference type="ARBA" id="ARBA00023317"/>
    </source>
</evidence>
<dbReference type="GO" id="GO:0006527">
    <property type="term" value="P:L-arginine catabolic process"/>
    <property type="evidence" value="ECO:0007669"/>
    <property type="project" value="InterPro"/>
</dbReference>
<dbReference type="Pfam" id="PF01862">
    <property type="entry name" value="PvlArgDC"/>
    <property type="match status" value="1"/>
</dbReference>
<dbReference type="KEGG" id="haxz:M0R88_04305"/>
<evidence type="ECO:0000256" key="4">
    <source>
        <dbReference type="ARBA" id="ARBA00022793"/>
    </source>
</evidence>
<reference evidence="9" key="1">
    <citation type="submission" date="2022-04" db="EMBL/GenBank/DDBJ databases">
        <title>Diverse halophilic archaea isolated from saline environments.</title>
        <authorList>
            <person name="Cui H.-L."/>
        </authorList>
    </citation>
    <scope>NUCLEOTIDE SEQUENCE</scope>
    <source>
        <strain evidence="9">XZYJT40</strain>
    </source>
</reference>
<evidence type="ECO:0000256" key="7">
    <source>
        <dbReference type="ARBA" id="ARBA00049309"/>
    </source>
</evidence>
<organism evidence="9 10">
    <name type="scientific">Halorussus gelatinilyticus</name>
    <dbReference type="NCBI Taxonomy" id="2937524"/>
    <lineage>
        <taxon>Archaea</taxon>
        <taxon>Methanobacteriati</taxon>
        <taxon>Methanobacteriota</taxon>
        <taxon>Stenosarchaea group</taxon>
        <taxon>Halobacteria</taxon>
        <taxon>Halobacteriales</taxon>
        <taxon>Haladaptataceae</taxon>
        <taxon>Halorussus</taxon>
    </lineage>
</organism>
<dbReference type="GO" id="GO:0008792">
    <property type="term" value="F:arginine decarboxylase activity"/>
    <property type="evidence" value="ECO:0007669"/>
    <property type="project" value="UniProtKB-EC"/>
</dbReference>
<evidence type="ECO:0000256" key="3">
    <source>
        <dbReference type="ARBA" id="ARBA00012426"/>
    </source>
</evidence>